<evidence type="ECO:0000256" key="1">
    <source>
        <dbReference type="SAM" id="MobiDB-lite"/>
    </source>
</evidence>
<feature type="non-terminal residue" evidence="2">
    <location>
        <position position="164"/>
    </location>
</feature>
<feature type="compositionally biased region" description="Low complexity" evidence="1">
    <location>
        <begin position="116"/>
        <end position="125"/>
    </location>
</feature>
<comment type="caution">
    <text evidence="2">The sequence shown here is derived from an EMBL/GenBank/DDBJ whole genome shotgun (WGS) entry which is preliminary data.</text>
</comment>
<name>S8CAU1_9LAMI</name>
<evidence type="ECO:0000313" key="2">
    <source>
        <dbReference type="EMBL" id="EPS61491.1"/>
    </source>
</evidence>
<dbReference type="AlphaFoldDB" id="S8CAU1"/>
<feature type="region of interest" description="Disordered" evidence="1">
    <location>
        <begin position="90"/>
        <end position="164"/>
    </location>
</feature>
<evidence type="ECO:0000313" key="3">
    <source>
        <dbReference type="Proteomes" id="UP000015453"/>
    </source>
</evidence>
<keyword evidence="3" id="KW-1185">Reference proteome</keyword>
<reference evidence="2 3" key="1">
    <citation type="journal article" date="2013" name="BMC Genomics">
        <title>The miniature genome of a carnivorous plant Genlisea aurea contains a low number of genes and short non-coding sequences.</title>
        <authorList>
            <person name="Leushkin E.V."/>
            <person name="Sutormin R.A."/>
            <person name="Nabieva E.R."/>
            <person name="Penin A.A."/>
            <person name="Kondrashov A.S."/>
            <person name="Logacheva M.D."/>
        </authorList>
    </citation>
    <scope>NUCLEOTIDE SEQUENCE [LARGE SCALE GENOMIC DNA]</scope>
</reference>
<dbReference type="PANTHER" id="PTHR35552:SF1">
    <property type="entry name" value="MEDIATOR OF RNA POLYMERASE II TRANSCRIPTION SUBUNIT 8"/>
    <property type="match status" value="1"/>
</dbReference>
<feature type="compositionally biased region" description="Polar residues" evidence="1">
    <location>
        <begin position="140"/>
        <end position="164"/>
    </location>
</feature>
<accession>S8CAU1</accession>
<gene>
    <name evidence="2" type="ORF">M569_13305</name>
</gene>
<protein>
    <submittedName>
        <fullName evidence="2">Uncharacterized protein</fullName>
    </submittedName>
</protein>
<proteinExistence type="predicted"/>
<feature type="compositionally biased region" description="Polar residues" evidence="1">
    <location>
        <begin position="92"/>
        <end position="113"/>
    </location>
</feature>
<dbReference type="EMBL" id="AUSU01006798">
    <property type="protein sequence ID" value="EPS61491.1"/>
    <property type="molecule type" value="Genomic_DNA"/>
</dbReference>
<dbReference type="OrthoDB" id="1732541at2759"/>
<organism evidence="2 3">
    <name type="scientific">Genlisea aurea</name>
    <dbReference type="NCBI Taxonomy" id="192259"/>
    <lineage>
        <taxon>Eukaryota</taxon>
        <taxon>Viridiplantae</taxon>
        <taxon>Streptophyta</taxon>
        <taxon>Embryophyta</taxon>
        <taxon>Tracheophyta</taxon>
        <taxon>Spermatophyta</taxon>
        <taxon>Magnoliopsida</taxon>
        <taxon>eudicotyledons</taxon>
        <taxon>Gunneridae</taxon>
        <taxon>Pentapetalae</taxon>
        <taxon>asterids</taxon>
        <taxon>lamiids</taxon>
        <taxon>Lamiales</taxon>
        <taxon>Lentibulariaceae</taxon>
        <taxon>Genlisea</taxon>
    </lineage>
</organism>
<dbReference type="PANTHER" id="PTHR35552">
    <property type="entry name" value="MEDIATOR OF RNA POLYMERASE II TRANSCRIPTION SUBUNIT 8"/>
    <property type="match status" value="1"/>
</dbReference>
<dbReference type="GO" id="GO:0016592">
    <property type="term" value="C:mediator complex"/>
    <property type="evidence" value="ECO:0007669"/>
    <property type="project" value="InterPro"/>
</dbReference>
<dbReference type="Proteomes" id="UP000015453">
    <property type="component" value="Unassembled WGS sequence"/>
</dbReference>
<sequence length="164" mass="17496">KKKKKQMHGQQPMQYAQSLLPQQGRQITSAQIHMGQPQLTRQLNQFSGAANNVLFNAGQQTTAAAPQILPSISAMMPSQSILPRMQFGIGSGSRTVPPQTLADQSFNIGSSSAGGIMPIMQQQQPQPQPGVATGGAFAAQGSQNAQQTSVNPQSNFQPQRSQNQ</sequence>
<dbReference type="InterPro" id="IPR038795">
    <property type="entry name" value="MED8_plant"/>
</dbReference>
<feature type="non-terminal residue" evidence="2">
    <location>
        <position position="1"/>
    </location>
</feature>